<dbReference type="PROSITE" id="PS50110">
    <property type="entry name" value="RESPONSE_REGULATORY"/>
    <property type="match status" value="1"/>
</dbReference>
<evidence type="ECO:0000256" key="1">
    <source>
        <dbReference type="ARBA" id="ARBA00000085"/>
    </source>
</evidence>
<feature type="domain" description="Histidine kinase" evidence="6">
    <location>
        <begin position="383"/>
        <end position="611"/>
    </location>
</feature>
<dbReference type="SMART" id="SM00387">
    <property type="entry name" value="HATPase_c"/>
    <property type="match status" value="1"/>
</dbReference>
<dbReference type="PRINTS" id="PR00344">
    <property type="entry name" value="BCTRLSENSOR"/>
</dbReference>
<dbReference type="SMART" id="SM00388">
    <property type="entry name" value="HisKA"/>
    <property type="match status" value="1"/>
</dbReference>
<sequence>MKRLLALMGVEELVELRLRHLHRVALLSLGIVATITIFGGLALERATGWVHHTREVMRLVRSLQAELFAHETIALRGSERIVERTAVERPSAELATAELATAELAATELAAAALPLSTELLTVMDSLLVLTKDNPAQFRRAALLTASVHRWNDGVRTIAREGSAVAALEAKLLLQQALQEFQSEEHRLYEARTTVERRWRLALLATILVSLVVIWYALNRFVRTMVRETRDAREAKALRDRTAERLTVLMDISPNPFAIVGLDDALVLVNTAWHRLESANPASDGLFGRLDPSFITPLRQIVDQARATHQTQRIELTDPAVIEDVSGVRTPRVWTATGYRVDQGADLEGAVCVTLVDVTSIRAIEQQMRQAQRLESIGRLAGGVAHDFNNILTAVIGFTDMAAAEAGESGRLQADLHQVRRAADRASVLTRQLLSFSRQQVLHPRVHSLGDIVRDLELMIRRLIGSHITVAVRIAPDTGHVLVDLGRIEQVILNLTINARDAMGAGGSLTVEVGNATPEDLAAAHERGDIPAEAMNGSYTLLRVRDTGTGMTPEVQRRIFEPFFTTKPVGQGTGLGLATVLNVVRESSGFIGLESAPDWGTTFELFLPRTTEALSVAVPTMAVHQLQRQSGTVLVVEDDRDVRQLTEYVLSEAGYTVHVARNGVDALEVLRRKGPEIDLLVTDLVMPGLGGVDLARHDLVAARKLPVLFLTGYATDATVNMTVLPSEAHVLAKPFTPAQLVEDVLSAL</sequence>
<feature type="transmembrane region" description="Helical" evidence="5">
    <location>
        <begin position="20"/>
        <end position="43"/>
    </location>
</feature>
<proteinExistence type="predicted"/>
<keyword evidence="3 4" id="KW-0597">Phosphoprotein</keyword>
<dbReference type="InterPro" id="IPR003594">
    <property type="entry name" value="HATPase_dom"/>
</dbReference>
<gene>
    <name evidence="8" type="ORF">DGD08_06470</name>
</gene>
<comment type="caution">
    <text evidence="8">The sequence shown here is derived from an EMBL/GenBank/DDBJ whole genome shotgun (WGS) entry which is preliminary data.</text>
</comment>
<dbReference type="InterPro" id="IPR036097">
    <property type="entry name" value="HisK_dim/P_sf"/>
</dbReference>
<dbReference type="Gene3D" id="3.30.565.10">
    <property type="entry name" value="Histidine kinase-like ATPase, C-terminal domain"/>
    <property type="match status" value="1"/>
</dbReference>
<keyword evidence="5" id="KW-0472">Membrane</keyword>
<dbReference type="Gene3D" id="3.40.50.2300">
    <property type="match status" value="1"/>
</dbReference>
<feature type="modified residue" description="4-aspartylphosphate" evidence="4">
    <location>
        <position position="683"/>
    </location>
</feature>
<dbReference type="InterPro" id="IPR001789">
    <property type="entry name" value="Sig_transdc_resp-reg_receiver"/>
</dbReference>
<evidence type="ECO:0000259" key="6">
    <source>
        <dbReference type="PROSITE" id="PS50109"/>
    </source>
</evidence>
<dbReference type="GO" id="GO:0000155">
    <property type="term" value="F:phosphorelay sensor kinase activity"/>
    <property type="evidence" value="ECO:0007669"/>
    <property type="project" value="InterPro"/>
</dbReference>
<reference evidence="8 9" key="1">
    <citation type="journal article" date="2018" name="Nat. Biotechnol.">
        <title>A standardized bacterial taxonomy based on genome phylogeny substantially revises the tree of life.</title>
        <authorList>
            <person name="Parks D.H."/>
            <person name="Chuvochina M."/>
            <person name="Waite D.W."/>
            <person name="Rinke C."/>
            <person name="Skarshewski A."/>
            <person name="Chaumeil P.A."/>
            <person name="Hugenholtz P."/>
        </authorList>
    </citation>
    <scope>NUCLEOTIDE SEQUENCE [LARGE SCALE GENOMIC DNA]</scope>
    <source>
        <strain evidence="8">UBA8844</strain>
    </source>
</reference>
<dbReference type="SUPFAM" id="SSF55874">
    <property type="entry name" value="ATPase domain of HSP90 chaperone/DNA topoisomerase II/histidine kinase"/>
    <property type="match status" value="1"/>
</dbReference>
<dbReference type="AlphaFoldDB" id="A0A3D4V7Y5"/>
<dbReference type="PANTHER" id="PTHR43065:SF42">
    <property type="entry name" value="TWO-COMPONENT SENSOR PPRA"/>
    <property type="match status" value="1"/>
</dbReference>
<dbReference type="EMBL" id="DPIY01000006">
    <property type="protein sequence ID" value="HCT56842.1"/>
    <property type="molecule type" value="Genomic_DNA"/>
</dbReference>
<accession>A0A3D4V7Y5</accession>
<dbReference type="PROSITE" id="PS50109">
    <property type="entry name" value="HIS_KIN"/>
    <property type="match status" value="1"/>
</dbReference>
<keyword evidence="5" id="KW-1133">Transmembrane helix</keyword>
<dbReference type="InterPro" id="IPR003661">
    <property type="entry name" value="HisK_dim/P_dom"/>
</dbReference>
<evidence type="ECO:0000313" key="8">
    <source>
        <dbReference type="EMBL" id="HCT56842.1"/>
    </source>
</evidence>
<feature type="domain" description="Response regulatory" evidence="7">
    <location>
        <begin position="632"/>
        <end position="748"/>
    </location>
</feature>
<dbReference type="SUPFAM" id="SSF52172">
    <property type="entry name" value="CheY-like"/>
    <property type="match status" value="1"/>
</dbReference>
<evidence type="ECO:0000313" key="9">
    <source>
        <dbReference type="Proteomes" id="UP000264071"/>
    </source>
</evidence>
<dbReference type="Pfam" id="PF00072">
    <property type="entry name" value="Response_reg"/>
    <property type="match status" value="1"/>
</dbReference>
<dbReference type="CDD" id="cd00082">
    <property type="entry name" value="HisKA"/>
    <property type="match status" value="1"/>
</dbReference>
<dbReference type="SUPFAM" id="SSF47384">
    <property type="entry name" value="Homodimeric domain of signal transducing histidine kinase"/>
    <property type="match status" value="1"/>
</dbReference>
<dbReference type="InterPro" id="IPR036890">
    <property type="entry name" value="HATPase_C_sf"/>
</dbReference>
<evidence type="ECO:0000256" key="2">
    <source>
        <dbReference type="ARBA" id="ARBA00012438"/>
    </source>
</evidence>
<evidence type="ECO:0000256" key="3">
    <source>
        <dbReference type="ARBA" id="ARBA00022553"/>
    </source>
</evidence>
<feature type="transmembrane region" description="Helical" evidence="5">
    <location>
        <begin position="201"/>
        <end position="218"/>
    </location>
</feature>
<dbReference type="InterPro" id="IPR005467">
    <property type="entry name" value="His_kinase_dom"/>
</dbReference>
<organism evidence="8 9">
    <name type="scientific">Gemmatimonas aurantiaca</name>
    <dbReference type="NCBI Taxonomy" id="173480"/>
    <lineage>
        <taxon>Bacteria</taxon>
        <taxon>Pseudomonadati</taxon>
        <taxon>Gemmatimonadota</taxon>
        <taxon>Gemmatimonadia</taxon>
        <taxon>Gemmatimonadales</taxon>
        <taxon>Gemmatimonadaceae</taxon>
        <taxon>Gemmatimonas</taxon>
    </lineage>
</organism>
<dbReference type="EC" id="2.7.13.3" evidence="2"/>
<evidence type="ECO:0000259" key="7">
    <source>
        <dbReference type="PROSITE" id="PS50110"/>
    </source>
</evidence>
<protein>
    <recommendedName>
        <fullName evidence="2">histidine kinase</fullName>
        <ecNumber evidence="2">2.7.13.3</ecNumber>
    </recommendedName>
</protein>
<dbReference type="SMART" id="SM00448">
    <property type="entry name" value="REC"/>
    <property type="match status" value="1"/>
</dbReference>
<dbReference type="InterPro" id="IPR004358">
    <property type="entry name" value="Sig_transdc_His_kin-like_C"/>
</dbReference>
<dbReference type="InterPro" id="IPR011006">
    <property type="entry name" value="CheY-like_superfamily"/>
</dbReference>
<dbReference type="Pfam" id="PF00512">
    <property type="entry name" value="HisKA"/>
    <property type="match status" value="1"/>
</dbReference>
<comment type="catalytic activity">
    <reaction evidence="1">
        <text>ATP + protein L-histidine = ADP + protein N-phospho-L-histidine.</text>
        <dbReference type="EC" id="2.7.13.3"/>
    </reaction>
</comment>
<dbReference type="Gene3D" id="1.10.287.130">
    <property type="match status" value="1"/>
</dbReference>
<name>A0A3D4V7Y5_9BACT</name>
<dbReference type="Gene3D" id="3.30.450.20">
    <property type="entry name" value="PAS domain"/>
    <property type="match status" value="1"/>
</dbReference>
<dbReference type="Pfam" id="PF02518">
    <property type="entry name" value="HATPase_c"/>
    <property type="match status" value="1"/>
</dbReference>
<evidence type="ECO:0000256" key="4">
    <source>
        <dbReference type="PROSITE-ProRule" id="PRU00169"/>
    </source>
</evidence>
<keyword evidence="5" id="KW-0812">Transmembrane</keyword>
<dbReference type="PANTHER" id="PTHR43065">
    <property type="entry name" value="SENSOR HISTIDINE KINASE"/>
    <property type="match status" value="1"/>
</dbReference>
<dbReference type="Proteomes" id="UP000264071">
    <property type="component" value="Unassembled WGS sequence"/>
</dbReference>
<evidence type="ECO:0000256" key="5">
    <source>
        <dbReference type="SAM" id="Phobius"/>
    </source>
</evidence>